<dbReference type="SMART" id="SM00028">
    <property type="entry name" value="TPR"/>
    <property type="match status" value="9"/>
</dbReference>
<comment type="caution">
    <text evidence="12">The sequence shown here is derived from an EMBL/GenBank/DDBJ whole genome shotgun (WGS) entry which is preliminary data.</text>
</comment>
<comment type="similarity">
    <text evidence="9">Belongs to the Tom70 family.</text>
</comment>
<evidence type="ECO:0000256" key="8">
    <source>
        <dbReference type="ARBA" id="ARBA00023136"/>
    </source>
</evidence>
<dbReference type="GeneID" id="96002253"/>
<feature type="region of interest" description="Disordered" evidence="11">
    <location>
        <begin position="61"/>
        <end position="125"/>
    </location>
</feature>
<protein>
    <submittedName>
        <fullName evidence="12">Uncharacterized protein</fullName>
    </submittedName>
</protein>
<feature type="compositionally biased region" description="Low complexity" evidence="11">
    <location>
        <begin position="92"/>
        <end position="104"/>
    </location>
</feature>
<gene>
    <name evidence="12" type="ORF">WHR41_00809</name>
</gene>
<dbReference type="Pfam" id="PF13432">
    <property type="entry name" value="TPR_16"/>
    <property type="match status" value="3"/>
</dbReference>
<feature type="compositionally biased region" description="Basic residues" evidence="11">
    <location>
        <begin position="73"/>
        <end position="82"/>
    </location>
</feature>
<dbReference type="GO" id="GO:0030943">
    <property type="term" value="F:mitochondrion targeting sequence binding"/>
    <property type="evidence" value="ECO:0007669"/>
    <property type="project" value="TreeGrafter"/>
</dbReference>
<comment type="subcellular location">
    <subcellularLocation>
        <location evidence="1">Mitochondrion outer membrane</location>
        <topology evidence="1">Single-pass membrane protein</topology>
    </subcellularLocation>
</comment>
<evidence type="ECO:0000256" key="5">
    <source>
        <dbReference type="ARBA" id="ARBA00022803"/>
    </source>
</evidence>
<evidence type="ECO:0000256" key="7">
    <source>
        <dbReference type="ARBA" id="ARBA00023128"/>
    </source>
</evidence>
<keyword evidence="3" id="KW-0677">Repeat</keyword>
<evidence type="ECO:0000256" key="11">
    <source>
        <dbReference type="SAM" id="MobiDB-lite"/>
    </source>
</evidence>
<sequence>MASARATTAAVEDAATHVASASTSTWDRISNWASDNKAAAWTIAGVTVVVAGGSVYYLTRPASAQESSSEKKPAKKSKKKSAKKDAEKAAEEGAAQAKSAPKAAAVEEQSDDLPEITEESVGSLSEQQRKDYAAKLKAAGNKAYGSKDYNRAIDLYGQAILCKADAVFYSNRAACWNAMSNWTKVIEDTTAAISIDPEYIKALNRRANAYEQEGRFSEALLDYTASCIIDQFRNDASAQAVERLLKKVAEVKAKSIMEGKDKKLPSPTFVSNYLQSFRDNGLPEGLEETADLPEGSGKDLLRKGLKAIKLRTGEGYTEAAESFEKAIEAGGLDKSEALAYNMRGTFRYLRGDGDSALADLNKSLELDPALVQSYVKRASMHLEQTKRDEAARDFELAIEHNPNDPDIFYHRAQLHFILSEFSMAATDYQKSIDLDSQFIFSHIQLGVTQYKMGSIASSMATFRRCIKNFGDKSDVYNYYGELLLDQQKYQEAVEKFETAVEMEKKIVGEKGGGMNVLPLINKALALFQWKQDFSAAEDLCQKALIIDPECDIAVATMAQLLLQQGKVTDALKYFERAAELSRTEGEIVNALSYAEATRTQLEVQEKYPQLASRLQGMGGPPPPGMR</sequence>
<organism evidence="12 13">
    <name type="scientific">Cladosporium halotolerans</name>
    <dbReference type="NCBI Taxonomy" id="1052096"/>
    <lineage>
        <taxon>Eukaryota</taxon>
        <taxon>Fungi</taxon>
        <taxon>Dikarya</taxon>
        <taxon>Ascomycota</taxon>
        <taxon>Pezizomycotina</taxon>
        <taxon>Dothideomycetes</taxon>
        <taxon>Dothideomycetidae</taxon>
        <taxon>Cladosporiales</taxon>
        <taxon>Cladosporiaceae</taxon>
        <taxon>Cladosporium</taxon>
    </lineage>
</organism>
<dbReference type="InterPro" id="IPR019734">
    <property type="entry name" value="TPR_rpt"/>
</dbReference>
<dbReference type="GO" id="GO:0030150">
    <property type="term" value="P:protein import into mitochondrial matrix"/>
    <property type="evidence" value="ECO:0007669"/>
    <property type="project" value="TreeGrafter"/>
</dbReference>
<feature type="repeat" description="TPR" evidence="10">
    <location>
        <begin position="337"/>
        <end position="370"/>
    </location>
</feature>
<feature type="repeat" description="TPR" evidence="10">
    <location>
        <begin position="473"/>
        <end position="506"/>
    </location>
</feature>
<dbReference type="PROSITE" id="PS50005">
    <property type="entry name" value="TPR"/>
    <property type="match status" value="4"/>
</dbReference>
<keyword evidence="5 10" id="KW-0802">TPR repeat</keyword>
<feature type="repeat" description="TPR" evidence="10">
    <location>
        <begin position="371"/>
        <end position="404"/>
    </location>
</feature>
<dbReference type="RefSeq" id="XP_069233735.1">
    <property type="nucleotide sequence ID" value="XM_069369415.1"/>
</dbReference>
<name>A0AB34L4L3_9PEZI</name>
<accession>A0AB34L4L3</accession>
<evidence type="ECO:0000256" key="2">
    <source>
        <dbReference type="ARBA" id="ARBA00022692"/>
    </source>
</evidence>
<evidence type="ECO:0000313" key="12">
    <source>
        <dbReference type="EMBL" id="KAL1590630.1"/>
    </source>
</evidence>
<feature type="compositionally biased region" description="Acidic residues" evidence="11">
    <location>
        <begin position="108"/>
        <end position="118"/>
    </location>
</feature>
<evidence type="ECO:0000256" key="1">
    <source>
        <dbReference type="ARBA" id="ARBA00004572"/>
    </source>
</evidence>
<keyword evidence="6" id="KW-1133">Transmembrane helix</keyword>
<dbReference type="InterPro" id="IPR005687">
    <property type="entry name" value="Tom70"/>
</dbReference>
<keyword evidence="8" id="KW-0472">Membrane</keyword>
<dbReference type="InterPro" id="IPR011990">
    <property type="entry name" value="TPR-like_helical_dom_sf"/>
</dbReference>
<dbReference type="Proteomes" id="UP000803884">
    <property type="component" value="Unassembled WGS sequence"/>
</dbReference>
<evidence type="ECO:0000256" key="6">
    <source>
        <dbReference type="ARBA" id="ARBA00022989"/>
    </source>
</evidence>
<dbReference type="GO" id="GO:0005741">
    <property type="term" value="C:mitochondrial outer membrane"/>
    <property type="evidence" value="ECO:0007669"/>
    <property type="project" value="UniProtKB-SubCell"/>
</dbReference>
<keyword evidence="7" id="KW-0496">Mitochondrion</keyword>
<dbReference type="GO" id="GO:0015450">
    <property type="term" value="F:protein-transporting ATPase activity"/>
    <property type="evidence" value="ECO:0007669"/>
    <property type="project" value="InterPro"/>
</dbReference>
<evidence type="ECO:0000256" key="9">
    <source>
        <dbReference type="ARBA" id="ARBA00038030"/>
    </source>
</evidence>
<dbReference type="NCBIfam" id="TIGR00990">
    <property type="entry name" value="3a0801s09"/>
    <property type="match status" value="1"/>
</dbReference>
<keyword evidence="4" id="KW-1000">Mitochondrion outer membrane</keyword>
<dbReference type="SUPFAM" id="SSF48452">
    <property type="entry name" value="TPR-like"/>
    <property type="match status" value="3"/>
</dbReference>
<evidence type="ECO:0000256" key="4">
    <source>
        <dbReference type="ARBA" id="ARBA00022787"/>
    </source>
</evidence>
<reference evidence="12 13" key="1">
    <citation type="journal article" date="2020" name="Microbiol. Resour. Announc.">
        <title>Draft Genome Sequence of a Cladosporium Species Isolated from the Mesophotic Ascidian Didemnum maculosum.</title>
        <authorList>
            <person name="Gioti A."/>
            <person name="Siaperas R."/>
            <person name="Nikolaivits E."/>
            <person name="Le Goff G."/>
            <person name="Ouazzani J."/>
            <person name="Kotoulas G."/>
            <person name="Topakas E."/>
        </authorList>
    </citation>
    <scope>NUCLEOTIDE SEQUENCE [LARGE SCALE GENOMIC DNA]</scope>
    <source>
        <strain evidence="12 13">TM138-S3</strain>
    </source>
</reference>
<feature type="repeat" description="TPR" evidence="10">
    <location>
        <begin position="551"/>
        <end position="584"/>
    </location>
</feature>
<evidence type="ECO:0000256" key="3">
    <source>
        <dbReference type="ARBA" id="ARBA00022737"/>
    </source>
</evidence>
<dbReference type="EMBL" id="JAAQHG020000002">
    <property type="protein sequence ID" value="KAL1590630.1"/>
    <property type="molecule type" value="Genomic_DNA"/>
</dbReference>
<keyword evidence="13" id="KW-1185">Reference proteome</keyword>
<dbReference type="GO" id="GO:0006886">
    <property type="term" value="P:intracellular protein transport"/>
    <property type="evidence" value="ECO:0007669"/>
    <property type="project" value="InterPro"/>
</dbReference>
<evidence type="ECO:0000256" key="10">
    <source>
        <dbReference type="PROSITE-ProRule" id="PRU00339"/>
    </source>
</evidence>
<dbReference type="PANTHER" id="PTHR46208:SF1">
    <property type="entry name" value="MITOCHONDRIAL IMPORT RECEPTOR SUBUNIT TOM70"/>
    <property type="match status" value="1"/>
</dbReference>
<dbReference type="AlphaFoldDB" id="A0AB34L4L3"/>
<dbReference type="Pfam" id="PF14559">
    <property type="entry name" value="TPR_19"/>
    <property type="match status" value="1"/>
</dbReference>
<evidence type="ECO:0000313" key="13">
    <source>
        <dbReference type="Proteomes" id="UP000803884"/>
    </source>
</evidence>
<dbReference type="GO" id="GO:0045039">
    <property type="term" value="P:protein insertion into mitochondrial inner membrane"/>
    <property type="evidence" value="ECO:0007669"/>
    <property type="project" value="TreeGrafter"/>
</dbReference>
<proteinExistence type="inferred from homology"/>
<keyword evidence="2" id="KW-0812">Transmembrane</keyword>
<dbReference type="Gene3D" id="1.25.40.10">
    <property type="entry name" value="Tetratricopeptide repeat domain"/>
    <property type="match status" value="2"/>
</dbReference>
<dbReference type="PANTHER" id="PTHR46208">
    <property type="entry name" value="MITOCHONDRIAL IMPORT RECEPTOR SUBUNIT TOM70"/>
    <property type="match status" value="1"/>
</dbReference>